<sequence>MGNAHSQAYQKIAQVLPQINEHGWEDNKWVDTGFKAFRNQGDRDQFIYSVLTVISNNGRKALENHDFKLLFSRKPNDRMVATLVAMKMGVIEAKIEPALDGKDQADAFRSFKKHVELRLNELLETIPDAGTAPAAGSSVVPVVNPKEATHGPLVPDSRPAPLPDLSKPLIGQYVTLEGLRHDHMPILWQNLDVKQNPELLDYLPWDVFTDADAFRAELARLIKDRAFHIYAIKVDPERLNPDESSEPRSHDETVGIIAYIDPHPAWREVEVGCVLFSKSLQRTAAATEAHYLMLKNAMEMVDPPYRRVSWKCNSLNKKSRRAAERLGYVYEGRFRKHMIAQGRSRDSDWPSIIDDEWPVVKAALKKWLAKENFNEKGQQVQDLDSIRATLQKRQ</sequence>
<dbReference type="InterPro" id="IPR051908">
    <property type="entry name" value="Ribosomal_N-acetyltransferase"/>
</dbReference>
<dbReference type="AlphaFoldDB" id="A0A8H6RVB0"/>
<proteinExistence type="predicted"/>
<reference evidence="2" key="1">
    <citation type="submission" date="2020-04" db="EMBL/GenBank/DDBJ databases">
        <title>Draft genome resource of the tomato pathogen Pseudocercospora fuligena.</title>
        <authorList>
            <person name="Zaccaron A."/>
        </authorList>
    </citation>
    <scope>NUCLEOTIDE SEQUENCE</scope>
    <source>
        <strain evidence="2">PF001</strain>
    </source>
</reference>
<evidence type="ECO:0000259" key="1">
    <source>
        <dbReference type="Pfam" id="PF13302"/>
    </source>
</evidence>
<dbReference type="InterPro" id="IPR016181">
    <property type="entry name" value="Acyl_CoA_acyltransferase"/>
</dbReference>
<dbReference type="GO" id="GO:1990189">
    <property type="term" value="F:protein N-terminal-serine acetyltransferase activity"/>
    <property type="evidence" value="ECO:0007669"/>
    <property type="project" value="TreeGrafter"/>
</dbReference>
<dbReference type="Gene3D" id="3.40.630.30">
    <property type="match status" value="1"/>
</dbReference>
<protein>
    <recommendedName>
        <fullName evidence="1">N-acetyltransferase domain-containing protein</fullName>
    </recommendedName>
</protein>
<gene>
    <name evidence="2" type="ORF">HII31_00747</name>
</gene>
<dbReference type="Proteomes" id="UP000660729">
    <property type="component" value="Unassembled WGS sequence"/>
</dbReference>
<dbReference type="PANTHER" id="PTHR43441:SF2">
    <property type="entry name" value="FAMILY ACETYLTRANSFERASE, PUTATIVE (AFU_ORTHOLOGUE AFUA_7G00850)-RELATED"/>
    <property type="match status" value="1"/>
</dbReference>
<dbReference type="GO" id="GO:0008999">
    <property type="term" value="F:protein-N-terminal-alanine acetyltransferase activity"/>
    <property type="evidence" value="ECO:0007669"/>
    <property type="project" value="TreeGrafter"/>
</dbReference>
<dbReference type="SUPFAM" id="SSF55729">
    <property type="entry name" value="Acyl-CoA N-acyltransferases (Nat)"/>
    <property type="match status" value="1"/>
</dbReference>
<keyword evidence="3" id="KW-1185">Reference proteome</keyword>
<dbReference type="OrthoDB" id="41238at2759"/>
<evidence type="ECO:0000313" key="3">
    <source>
        <dbReference type="Proteomes" id="UP000660729"/>
    </source>
</evidence>
<dbReference type="Pfam" id="PF13302">
    <property type="entry name" value="Acetyltransf_3"/>
    <property type="match status" value="1"/>
</dbReference>
<dbReference type="EMBL" id="JABCIY010000004">
    <property type="protein sequence ID" value="KAF7198033.1"/>
    <property type="molecule type" value="Genomic_DNA"/>
</dbReference>
<evidence type="ECO:0000313" key="2">
    <source>
        <dbReference type="EMBL" id="KAF7198033.1"/>
    </source>
</evidence>
<accession>A0A8H6RVB0</accession>
<name>A0A8H6RVB0_9PEZI</name>
<feature type="domain" description="N-acetyltransferase" evidence="1">
    <location>
        <begin position="175"/>
        <end position="328"/>
    </location>
</feature>
<dbReference type="InterPro" id="IPR000182">
    <property type="entry name" value="GNAT_dom"/>
</dbReference>
<organism evidence="2 3">
    <name type="scientific">Pseudocercospora fuligena</name>
    <dbReference type="NCBI Taxonomy" id="685502"/>
    <lineage>
        <taxon>Eukaryota</taxon>
        <taxon>Fungi</taxon>
        <taxon>Dikarya</taxon>
        <taxon>Ascomycota</taxon>
        <taxon>Pezizomycotina</taxon>
        <taxon>Dothideomycetes</taxon>
        <taxon>Dothideomycetidae</taxon>
        <taxon>Mycosphaerellales</taxon>
        <taxon>Mycosphaerellaceae</taxon>
        <taxon>Pseudocercospora</taxon>
    </lineage>
</organism>
<dbReference type="PANTHER" id="PTHR43441">
    <property type="entry name" value="RIBOSOMAL-PROTEIN-SERINE ACETYLTRANSFERASE"/>
    <property type="match status" value="1"/>
</dbReference>
<comment type="caution">
    <text evidence="2">The sequence shown here is derived from an EMBL/GenBank/DDBJ whole genome shotgun (WGS) entry which is preliminary data.</text>
</comment>